<dbReference type="EMBL" id="AUZZ01002438">
    <property type="protein sequence ID" value="EQD60511.1"/>
    <property type="molecule type" value="Genomic_DNA"/>
</dbReference>
<evidence type="ECO:0000259" key="1">
    <source>
        <dbReference type="Pfam" id="PF14104"/>
    </source>
</evidence>
<organism evidence="3">
    <name type="scientific">mine drainage metagenome</name>
    <dbReference type="NCBI Taxonomy" id="410659"/>
    <lineage>
        <taxon>unclassified sequences</taxon>
        <taxon>metagenomes</taxon>
        <taxon>ecological metagenomes</taxon>
    </lineage>
</organism>
<comment type="caution">
    <text evidence="3">The sequence shown here is derived from an EMBL/GenBank/DDBJ whole genome shotgun (WGS) entry which is preliminary data.</text>
</comment>
<feature type="domain" description="DUF4277" evidence="1">
    <location>
        <begin position="24"/>
        <end position="129"/>
    </location>
</feature>
<sequence>MRKRKVVGEDRRILLSPADIEVGTERIAGLPVVNTVLDRLGFDNLVAACLPEPDPRRQIEPARAIGLLVRNLALGRRPLYGLGEWAGSFDLGLLGLNAAVPETLSDDCVGRALDQLFLADRASLLTALSLRAITTYDIALDELHDDSTSLTLYGAYGEARGEPRGGIIPAHPARGFSKDHRPDLKQLVWVLTISADGAVPITYRLLDGSTEDSTTHIETWERCRALAGTSNFMYVADSKLATHDNMAHIAGQHGRFLTILPRTRSEDKAGRAWLAKGPVPWAEISRTPGKRKADPPEVYWAVPAPSCSAEGYRIVWMRSSSKRIHDAATRFEQIGRASTALEALTESLSSSRCHLKERVAVEDAAKAAIAGAGATRWVRFEVKDEVHYVHRQERRGRPSPNTRYRRLEQHSFSLSWSTDAEAVTYDAASDGCFPMVTCDTEMSDAELLAVYKRQPRLERRHATLKGVLEACPIELKSAYRIDAFGFCLYVALLIHALIERELRQAMADAGISELPVYHEHRPCKAPTAARVLELLDPLARTTVSHRGQVLTVAAPTLSPLQEQILTLLRVDLSAYGPIPSQPVNST</sequence>
<proteinExistence type="predicted"/>
<evidence type="ECO:0000313" key="3">
    <source>
        <dbReference type="EMBL" id="EQD71716.1"/>
    </source>
</evidence>
<reference evidence="3" key="2">
    <citation type="journal article" date="2014" name="ISME J.">
        <title>Microbial stratification in low pH oxic and suboxic macroscopic growths along an acid mine drainage.</title>
        <authorList>
            <person name="Mendez-Garcia C."/>
            <person name="Mesa V."/>
            <person name="Sprenger R.R."/>
            <person name="Richter M."/>
            <person name="Diez M.S."/>
            <person name="Solano J."/>
            <person name="Bargiela R."/>
            <person name="Golyshina O.V."/>
            <person name="Manteca A."/>
            <person name="Ramos J.L."/>
            <person name="Gallego J.R."/>
            <person name="Llorente I."/>
            <person name="Martins Dos Santos V.A."/>
            <person name="Jensen O.N."/>
            <person name="Pelaez A.I."/>
            <person name="Sanchez J."/>
            <person name="Ferrer M."/>
        </authorList>
    </citation>
    <scope>NUCLEOTIDE SEQUENCE</scope>
</reference>
<protein>
    <submittedName>
        <fullName evidence="3">Transposase IS4 family protein</fullName>
    </submittedName>
</protein>
<evidence type="ECO:0000313" key="2">
    <source>
        <dbReference type="EMBL" id="EQD60511.1"/>
    </source>
</evidence>
<dbReference type="NCBIfam" id="NF033559">
    <property type="entry name" value="transpos_IS1634"/>
    <property type="match status" value="1"/>
</dbReference>
<dbReference type="Pfam" id="PF14104">
    <property type="entry name" value="DUF4277"/>
    <property type="match status" value="1"/>
</dbReference>
<reference evidence="3" key="1">
    <citation type="submission" date="2013-08" db="EMBL/GenBank/DDBJ databases">
        <authorList>
            <person name="Mendez C."/>
            <person name="Richter M."/>
            <person name="Ferrer M."/>
            <person name="Sanchez J."/>
        </authorList>
    </citation>
    <scope>NUCLEOTIDE SEQUENCE</scope>
</reference>
<dbReference type="InterPro" id="IPR025457">
    <property type="entry name" value="DUF4277"/>
</dbReference>
<gene>
    <name evidence="4" type="ORF">B1A_04399</name>
    <name evidence="3" type="ORF">B1B_04302</name>
    <name evidence="2" type="ORF">B2A_03658</name>
</gene>
<dbReference type="EMBL" id="AUZY01002693">
    <property type="protein sequence ID" value="EQD71716.1"/>
    <property type="molecule type" value="Genomic_DNA"/>
</dbReference>
<dbReference type="AlphaFoldDB" id="T1BFJ3"/>
<evidence type="ECO:0000313" key="4">
    <source>
        <dbReference type="EMBL" id="EQD74583.1"/>
    </source>
</evidence>
<name>T1BFJ3_9ZZZZ</name>
<accession>T1BFJ3</accession>
<dbReference type="EMBL" id="AUZX01003192">
    <property type="protein sequence ID" value="EQD74583.1"/>
    <property type="molecule type" value="Genomic_DNA"/>
</dbReference>
<dbReference type="PANTHER" id="PTHR34614">
    <property type="match status" value="1"/>
</dbReference>
<dbReference type="InterPro" id="IPR047654">
    <property type="entry name" value="IS1634_transpos"/>
</dbReference>
<dbReference type="PANTHER" id="PTHR34614:SF2">
    <property type="entry name" value="TRANSPOSASE IS4-LIKE DOMAIN-CONTAINING PROTEIN"/>
    <property type="match status" value="1"/>
</dbReference>